<dbReference type="PANTHER" id="PTHR33508:SF1">
    <property type="entry name" value="UPF0056 MEMBRANE PROTEIN YHCE"/>
    <property type="match status" value="1"/>
</dbReference>
<dbReference type="GO" id="GO:0005886">
    <property type="term" value="C:plasma membrane"/>
    <property type="evidence" value="ECO:0007669"/>
    <property type="project" value="UniProtKB-SubCell"/>
</dbReference>
<dbReference type="Pfam" id="PF01914">
    <property type="entry name" value="MarC"/>
    <property type="match status" value="1"/>
</dbReference>
<dbReference type="RefSeq" id="WP_168883889.1">
    <property type="nucleotide sequence ID" value="NZ_JABAIL010000005.1"/>
</dbReference>
<organism evidence="8 9">
    <name type="scientific">Flammeovirga agarivorans</name>
    <dbReference type="NCBI Taxonomy" id="2726742"/>
    <lineage>
        <taxon>Bacteria</taxon>
        <taxon>Pseudomonadati</taxon>
        <taxon>Bacteroidota</taxon>
        <taxon>Cytophagia</taxon>
        <taxon>Cytophagales</taxon>
        <taxon>Flammeovirgaceae</taxon>
        <taxon>Flammeovirga</taxon>
    </lineage>
</organism>
<keyword evidence="3" id="KW-1003">Cell membrane</keyword>
<dbReference type="AlphaFoldDB" id="A0A7X8SMY8"/>
<sequence>MHIDHYLQGFLTIFSLVNPVICAQIFNHIESGKSFKDKLTDLTKVILIVGIILAGAAFFGARLLHAFGISLDAFQVAGGIVLTWMGFGMLSKQTGPSKKDTVTPHSEEERDIIRLILFAASPGTITGTITLAINQSDDAVPMIALISIAAVLALTWIIIAIRTRNASDTPSMLNQVTTRFMGLIVLSMGIQFALVGILDFIQNYPHQ</sequence>
<feature type="transmembrane region" description="Helical" evidence="7">
    <location>
        <begin position="46"/>
        <end position="67"/>
    </location>
</feature>
<feature type="transmembrane region" description="Helical" evidence="7">
    <location>
        <begin position="180"/>
        <end position="201"/>
    </location>
</feature>
<keyword evidence="6 7" id="KW-0472">Membrane</keyword>
<comment type="similarity">
    <text evidence="2 7">Belongs to the UPF0056 (MarC) family.</text>
</comment>
<dbReference type="PANTHER" id="PTHR33508">
    <property type="entry name" value="UPF0056 MEMBRANE PROTEIN YHCE"/>
    <property type="match status" value="1"/>
</dbReference>
<keyword evidence="5 7" id="KW-1133">Transmembrane helix</keyword>
<evidence type="ECO:0000256" key="4">
    <source>
        <dbReference type="ARBA" id="ARBA00022692"/>
    </source>
</evidence>
<feature type="transmembrane region" description="Helical" evidence="7">
    <location>
        <begin position="139"/>
        <end position="159"/>
    </location>
</feature>
<gene>
    <name evidence="8" type="ORF">HGP29_18420</name>
</gene>
<name>A0A7X8SMY8_9BACT</name>
<reference evidence="8 9" key="1">
    <citation type="submission" date="2020-04" db="EMBL/GenBank/DDBJ databases">
        <title>Flammeovirga sp. SR4, a novel species isolated from seawater.</title>
        <authorList>
            <person name="Wang X."/>
        </authorList>
    </citation>
    <scope>NUCLEOTIDE SEQUENCE [LARGE SCALE GENOMIC DNA]</scope>
    <source>
        <strain evidence="8 9">SR4</strain>
    </source>
</reference>
<feature type="transmembrane region" description="Helical" evidence="7">
    <location>
        <begin position="73"/>
        <end position="91"/>
    </location>
</feature>
<proteinExistence type="inferred from homology"/>
<comment type="subcellular location">
    <subcellularLocation>
        <location evidence="1 7">Cell membrane</location>
        <topology evidence="1 7">Multi-pass membrane protein</topology>
    </subcellularLocation>
</comment>
<evidence type="ECO:0000313" key="9">
    <source>
        <dbReference type="Proteomes" id="UP000585050"/>
    </source>
</evidence>
<accession>A0A7X8SMY8</accession>
<evidence type="ECO:0000256" key="5">
    <source>
        <dbReference type="ARBA" id="ARBA00022989"/>
    </source>
</evidence>
<protein>
    <recommendedName>
        <fullName evidence="7">UPF0056 membrane protein</fullName>
    </recommendedName>
</protein>
<keyword evidence="4 7" id="KW-0812">Transmembrane</keyword>
<evidence type="ECO:0000256" key="7">
    <source>
        <dbReference type="RuleBase" id="RU362048"/>
    </source>
</evidence>
<dbReference type="Proteomes" id="UP000585050">
    <property type="component" value="Unassembled WGS sequence"/>
</dbReference>
<keyword evidence="9" id="KW-1185">Reference proteome</keyword>
<evidence type="ECO:0000256" key="2">
    <source>
        <dbReference type="ARBA" id="ARBA00009784"/>
    </source>
</evidence>
<dbReference type="InterPro" id="IPR002771">
    <property type="entry name" value="Multi_antbiot-R_MarC"/>
</dbReference>
<evidence type="ECO:0000256" key="3">
    <source>
        <dbReference type="ARBA" id="ARBA00022475"/>
    </source>
</evidence>
<feature type="transmembrane region" description="Helical" evidence="7">
    <location>
        <begin position="112"/>
        <end position="133"/>
    </location>
</feature>
<evidence type="ECO:0000256" key="6">
    <source>
        <dbReference type="ARBA" id="ARBA00023136"/>
    </source>
</evidence>
<evidence type="ECO:0000313" key="8">
    <source>
        <dbReference type="EMBL" id="NLR93186.1"/>
    </source>
</evidence>
<evidence type="ECO:0000256" key="1">
    <source>
        <dbReference type="ARBA" id="ARBA00004651"/>
    </source>
</evidence>
<feature type="transmembrane region" description="Helical" evidence="7">
    <location>
        <begin position="6"/>
        <end position="26"/>
    </location>
</feature>
<dbReference type="EMBL" id="JABAIL010000005">
    <property type="protein sequence ID" value="NLR93186.1"/>
    <property type="molecule type" value="Genomic_DNA"/>
</dbReference>
<comment type="caution">
    <text evidence="8">The sequence shown here is derived from an EMBL/GenBank/DDBJ whole genome shotgun (WGS) entry which is preliminary data.</text>
</comment>